<feature type="compositionally biased region" description="Basic and acidic residues" evidence="1">
    <location>
        <begin position="32"/>
        <end position="45"/>
    </location>
</feature>
<dbReference type="AlphaFoldDB" id="A0AAN7QY35"/>
<dbReference type="Proteomes" id="UP001346149">
    <property type="component" value="Unassembled WGS sequence"/>
</dbReference>
<evidence type="ECO:0000256" key="1">
    <source>
        <dbReference type="SAM" id="MobiDB-lite"/>
    </source>
</evidence>
<dbReference type="EMBL" id="JAXQNO010000015">
    <property type="protein sequence ID" value="KAK4783287.1"/>
    <property type="molecule type" value="Genomic_DNA"/>
</dbReference>
<feature type="region of interest" description="Disordered" evidence="1">
    <location>
        <begin position="66"/>
        <end position="113"/>
    </location>
</feature>
<feature type="region of interest" description="Disordered" evidence="1">
    <location>
        <begin position="28"/>
        <end position="47"/>
    </location>
</feature>
<name>A0AAN7QY35_TRANT</name>
<proteinExistence type="predicted"/>
<keyword evidence="3" id="KW-1185">Reference proteome</keyword>
<gene>
    <name evidence="2" type="ORF">SAY86_007661</name>
</gene>
<evidence type="ECO:0000313" key="2">
    <source>
        <dbReference type="EMBL" id="KAK4783287.1"/>
    </source>
</evidence>
<reference evidence="2 3" key="1">
    <citation type="journal article" date="2023" name="Hortic Res">
        <title>Pangenome of water caltrop reveals structural variations and asymmetric subgenome divergence after allopolyploidization.</title>
        <authorList>
            <person name="Zhang X."/>
            <person name="Chen Y."/>
            <person name="Wang L."/>
            <person name="Yuan Y."/>
            <person name="Fang M."/>
            <person name="Shi L."/>
            <person name="Lu R."/>
            <person name="Comes H.P."/>
            <person name="Ma Y."/>
            <person name="Chen Y."/>
            <person name="Huang G."/>
            <person name="Zhou Y."/>
            <person name="Zheng Z."/>
            <person name="Qiu Y."/>
        </authorList>
    </citation>
    <scope>NUCLEOTIDE SEQUENCE [LARGE SCALE GENOMIC DNA]</scope>
    <source>
        <strain evidence="2">F231</strain>
    </source>
</reference>
<comment type="caution">
    <text evidence="2">The sequence shown here is derived from an EMBL/GenBank/DDBJ whole genome shotgun (WGS) entry which is preliminary data.</text>
</comment>
<evidence type="ECO:0000313" key="3">
    <source>
        <dbReference type="Proteomes" id="UP001346149"/>
    </source>
</evidence>
<sequence length="113" mass="12080">MDIMLMLHLTKGGSRGLFGSGNPSGCTVGARDSARREAVKDDRAGTRRGRPVAFSIDFAADNFREAATSAADQSTPPWATPMLPTAKSQNPTPPPPEKAQERRCPKLGGKMRV</sequence>
<accession>A0AAN7QY35</accession>
<protein>
    <submittedName>
        <fullName evidence="2">Uncharacterized protein</fullName>
    </submittedName>
</protein>
<organism evidence="2 3">
    <name type="scientific">Trapa natans</name>
    <name type="common">Water chestnut</name>
    <dbReference type="NCBI Taxonomy" id="22666"/>
    <lineage>
        <taxon>Eukaryota</taxon>
        <taxon>Viridiplantae</taxon>
        <taxon>Streptophyta</taxon>
        <taxon>Embryophyta</taxon>
        <taxon>Tracheophyta</taxon>
        <taxon>Spermatophyta</taxon>
        <taxon>Magnoliopsida</taxon>
        <taxon>eudicotyledons</taxon>
        <taxon>Gunneridae</taxon>
        <taxon>Pentapetalae</taxon>
        <taxon>rosids</taxon>
        <taxon>malvids</taxon>
        <taxon>Myrtales</taxon>
        <taxon>Lythraceae</taxon>
        <taxon>Trapa</taxon>
    </lineage>
</organism>